<comment type="cofactor">
    <cofactor evidence="7">
        <name>heme</name>
        <dbReference type="ChEBI" id="CHEBI:30413"/>
    </cofactor>
</comment>
<name>A0A6P5S1Q5_PRUAV</name>
<dbReference type="GO" id="GO:0020037">
    <property type="term" value="F:heme binding"/>
    <property type="evidence" value="ECO:0007669"/>
    <property type="project" value="InterPro"/>
</dbReference>
<evidence type="ECO:0000256" key="2">
    <source>
        <dbReference type="ARBA" id="ARBA00010617"/>
    </source>
</evidence>
<dbReference type="PANTHER" id="PTHR24286:SF12">
    <property type="entry name" value="CYTOCHROME P450 FAMILY PROTEIN, EXPRESSED"/>
    <property type="match status" value="1"/>
</dbReference>
<proteinExistence type="inferred from homology"/>
<reference evidence="11" key="1">
    <citation type="submission" date="2025-08" db="UniProtKB">
        <authorList>
            <consortium name="RefSeq"/>
        </authorList>
    </citation>
    <scope>IDENTIFICATION</scope>
</reference>
<dbReference type="GO" id="GO:0016020">
    <property type="term" value="C:membrane"/>
    <property type="evidence" value="ECO:0007669"/>
    <property type="project" value="UniProtKB-SubCell"/>
</dbReference>
<keyword evidence="6 7" id="KW-0408">Iron</keyword>
<dbReference type="GO" id="GO:0016132">
    <property type="term" value="P:brassinosteroid biosynthetic process"/>
    <property type="evidence" value="ECO:0007669"/>
    <property type="project" value="TreeGrafter"/>
</dbReference>
<organism evidence="10 11">
    <name type="scientific">Prunus avium</name>
    <name type="common">Cherry</name>
    <name type="synonym">Cerasus avium</name>
    <dbReference type="NCBI Taxonomy" id="42229"/>
    <lineage>
        <taxon>Eukaryota</taxon>
        <taxon>Viridiplantae</taxon>
        <taxon>Streptophyta</taxon>
        <taxon>Embryophyta</taxon>
        <taxon>Tracheophyta</taxon>
        <taxon>Spermatophyta</taxon>
        <taxon>Magnoliopsida</taxon>
        <taxon>eudicotyledons</taxon>
        <taxon>Gunneridae</taxon>
        <taxon>Pentapetalae</taxon>
        <taxon>rosids</taxon>
        <taxon>fabids</taxon>
        <taxon>Rosales</taxon>
        <taxon>Rosaceae</taxon>
        <taxon>Amygdaloideae</taxon>
        <taxon>Amygdaleae</taxon>
        <taxon>Prunus</taxon>
    </lineage>
</organism>
<feature type="transmembrane region" description="Helical" evidence="9">
    <location>
        <begin position="294"/>
        <end position="317"/>
    </location>
</feature>
<evidence type="ECO:0000256" key="8">
    <source>
        <dbReference type="RuleBase" id="RU000461"/>
    </source>
</evidence>
<evidence type="ECO:0000313" key="10">
    <source>
        <dbReference type="Proteomes" id="UP000515124"/>
    </source>
</evidence>
<sequence>MEFSMGMWLALVLGGLPLLGLFLWWWNELWYVLPLKLQHLATTTGGKLPPGHMGFPFLGEMITFLYYFKILRRPDEFINAKRSKYGDGAGMYRSHLFGSPCIITCFPAVNKFVLQSLDTFILDWPTVDLMGRSSLVAVHGKPHARLRSYVTNAINQPDALRRVALFVQPRMVAVLQSWALKGRIKAYDETKKLTFENIGQLFLSLEPGPLLDTVDKLFDGLVKGVRAQPFNIPGFAFHHALQCRKKLEAIFGSELEKRKNRKEVVTNDLMDGLMQIKDDDEGDKLSDQEVIENIVSLVVGGYVSTSLASMWAIYYLAKFPTVLEKLREENLAISQTKTGDFITSEDVSKMKYTNKVVEETIRMANIAQILFRLATKEAEYKGYKIPKGWHVILWVRYLHTNPENFDDPMCFNPDRWNEPAKPGTYQVFGGGLRICAGNMLVRIQLAILLHHLSTGYKWELLNPDAELIYLSHPRPVDGVEITFNKI</sequence>
<keyword evidence="7 8" id="KW-0349">Heme</keyword>
<keyword evidence="3 9" id="KW-0812">Transmembrane</keyword>
<dbReference type="InterPro" id="IPR017972">
    <property type="entry name" value="Cyt_P450_CS"/>
</dbReference>
<dbReference type="Proteomes" id="UP000515124">
    <property type="component" value="Unplaced"/>
</dbReference>
<dbReference type="GeneID" id="110751222"/>
<dbReference type="KEGG" id="pavi:110751222"/>
<comment type="similarity">
    <text evidence="2 8">Belongs to the cytochrome P450 family.</text>
</comment>
<evidence type="ECO:0000313" key="11">
    <source>
        <dbReference type="RefSeq" id="XP_021807346.1"/>
    </source>
</evidence>
<dbReference type="PRINTS" id="PR00385">
    <property type="entry name" value="P450"/>
</dbReference>
<keyword evidence="4 7" id="KW-0479">Metal-binding</keyword>
<keyword evidence="8" id="KW-0560">Oxidoreductase</keyword>
<dbReference type="InterPro" id="IPR002401">
    <property type="entry name" value="Cyt_P450_E_grp-I"/>
</dbReference>
<keyword evidence="9" id="KW-0472">Membrane</keyword>
<accession>A0A6P5S1Q5</accession>
<dbReference type="GO" id="GO:0005506">
    <property type="term" value="F:iron ion binding"/>
    <property type="evidence" value="ECO:0007669"/>
    <property type="project" value="InterPro"/>
</dbReference>
<dbReference type="PANTHER" id="PTHR24286">
    <property type="entry name" value="CYTOCHROME P450 26"/>
    <property type="match status" value="1"/>
</dbReference>
<evidence type="ECO:0000256" key="9">
    <source>
        <dbReference type="SAM" id="Phobius"/>
    </source>
</evidence>
<dbReference type="InterPro" id="IPR001128">
    <property type="entry name" value="Cyt_P450"/>
</dbReference>
<feature type="transmembrane region" description="Helical" evidence="9">
    <location>
        <begin position="7"/>
        <end position="26"/>
    </location>
</feature>
<dbReference type="AlphaFoldDB" id="A0A6P5S1Q5"/>
<dbReference type="RefSeq" id="XP_021807346.1">
    <property type="nucleotide sequence ID" value="XM_021951654.1"/>
</dbReference>
<comment type="subcellular location">
    <subcellularLocation>
        <location evidence="1">Membrane</location>
        <topology evidence="1">Single-pass membrane protein</topology>
    </subcellularLocation>
</comment>
<keyword evidence="10" id="KW-1185">Reference proteome</keyword>
<evidence type="ECO:0000256" key="6">
    <source>
        <dbReference type="ARBA" id="ARBA00023004"/>
    </source>
</evidence>
<dbReference type="PRINTS" id="PR00463">
    <property type="entry name" value="EP450I"/>
</dbReference>
<keyword evidence="8" id="KW-0503">Monooxygenase</keyword>
<dbReference type="GO" id="GO:0016705">
    <property type="term" value="F:oxidoreductase activity, acting on paired donors, with incorporation or reduction of molecular oxygen"/>
    <property type="evidence" value="ECO:0007669"/>
    <property type="project" value="InterPro"/>
</dbReference>
<dbReference type="Pfam" id="PF00067">
    <property type="entry name" value="p450"/>
    <property type="match status" value="1"/>
</dbReference>
<evidence type="ECO:0000256" key="7">
    <source>
        <dbReference type="PIRSR" id="PIRSR602401-1"/>
    </source>
</evidence>
<evidence type="ECO:0000256" key="3">
    <source>
        <dbReference type="ARBA" id="ARBA00022692"/>
    </source>
</evidence>
<protein>
    <submittedName>
        <fullName evidence="11">Ent-kaurenoic acid oxidase 2-like</fullName>
    </submittedName>
</protein>
<dbReference type="GO" id="GO:0016125">
    <property type="term" value="P:sterol metabolic process"/>
    <property type="evidence" value="ECO:0007669"/>
    <property type="project" value="TreeGrafter"/>
</dbReference>
<dbReference type="PROSITE" id="PS00086">
    <property type="entry name" value="CYTOCHROME_P450"/>
    <property type="match status" value="1"/>
</dbReference>
<feature type="binding site" description="axial binding residue" evidence="7">
    <location>
        <position position="435"/>
    </location>
    <ligand>
        <name>heme</name>
        <dbReference type="ChEBI" id="CHEBI:30413"/>
    </ligand>
    <ligandPart>
        <name>Fe</name>
        <dbReference type="ChEBI" id="CHEBI:18248"/>
    </ligandPart>
</feature>
<dbReference type="InterPro" id="IPR036396">
    <property type="entry name" value="Cyt_P450_sf"/>
</dbReference>
<evidence type="ECO:0000256" key="1">
    <source>
        <dbReference type="ARBA" id="ARBA00004167"/>
    </source>
</evidence>
<dbReference type="GO" id="GO:0010268">
    <property type="term" value="P:brassinosteroid homeostasis"/>
    <property type="evidence" value="ECO:0007669"/>
    <property type="project" value="TreeGrafter"/>
</dbReference>
<dbReference type="Gene3D" id="1.10.630.10">
    <property type="entry name" value="Cytochrome P450"/>
    <property type="match status" value="1"/>
</dbReference>
<dbReference type="GO" id="GO:0004497">
    <property type="term" value="F:monooxygenase activity"/>
    <property type="evidence" value="ECO:0007669"/>
    <property type="project" value="UniProtKB-KW"/>
</dbReference>
<feature type="transmembrane region" description="Helical" evidence="9">
    <location>
        <begin position="53"/>
        <end position="71"/>
    </location>
</feature>
<gene>
    <name evidence="11" type="primary">LOC110751222</name>
</gene>
<dbReference type="SUPFAM" id="SSF48264">
    <property type="entry name" value="Cytochrome P450"/>
    <property type="match status" value="1"/>
</dbReference>
<evidence type="ECO:0000256" key="5">
    <source>
        <dbReference type="ARBA" id="ARBA00022989"/>
    </source>
</evidence>
<evidence type="ECO:0000256" key="4">
    <source>
        <dbReference type="ARBA" id="ARBA00022723"/>
    </source>
</evidence>
<keyword evidence="5 9" id="KW-1133">Transmembrane helix</keyword>